<accession>A0A7C4QMY0</accession>
<dbReference type="InterPro" id="IPR051201">
    <property type="entry name" value="Chloro_Bact_Ser_Proteases"/>
</dbReference>
<dbReference type="PRINTS" id="PR00834">
    <property type="entry name" value="PROTEASES2C"/>
</dbReference>
<comment type="caution">
    <text evidence="3">The sequence shown here is derived from an EMBL/GenBank/DDBJ whole genome shotgun (WGS) entry which is preliminary data.</text>
</comment>
<dbReference type="GO" id="GO:0006508">
    <property type="term" value="P:proteolysis"/>
    <property type="evidence" value="ECO:0007669"/>
    <property type="project" value="UniProtKB-KW"/>
</dbReference>
<evidence type="ECO:0000313" key="3">
    <source>
        <dbReference type="EMBL" id="HGT37945.1"/>
    </source>
</evidence>
<protein>
    <submittedName>
        <fullName evidence="3">Trypsin-like serine protease</fullName>
    </submittedName>
</protein>
<evidence type="ECO:0000256" key="2">
    <source>
        <dbReference type="ARBA" id="ARBA00022801"/>
    </source>
</evidence>
<reference evidence="3" key="1">
    <citation type="journal article" date="2020" name="mSystems">
        <title>Genome- and Community-Level Interaction Insights into Carbon Utilization and Element Cycling Functions of Hydrothermarchaeota in Hydrothermal Sediment.</title>
        <authorList>
            <person name="Zhou Z."/>
            <person name="Liu Y."/>
            <person name="Xu W."/>
            <person name="Pan J."/>
            <person name="Luo Z.H."/>
            <person name="Li M."/>
        </authorList>
    </citation>
    <scope>NUCLEOTIDE SEQUENCE [LARGE SCALE GENOMIC DNA]</scope>
    <source>
        <strain evidence="3">SpSt-508</strain>
    </source>
</reference>
<proteinExistence type="predicted"/>
<keyword evidence="2" id="KW-0378">Hydrolase</keyword>
<dbReference type="PANTHER" id="PTHR43343">
    <property type="entry name" value="PEPTIDASE S12"/>
    <property type="match status" value="1"/>
</dbReference>
<dbReference type="GO" id="GO:0004252">
    <property type="term" value="F:serine-type endopeptidase activity"/>
    <property type="evidence" value="ECO:0007669"/>
    <property type="project" value="InterPro"/>
</dbReference>
<dbReference type="InterPro" id="IPR009003">
    <property type="entry name" value="Peptidase_S1_PA"/>
</dbReference>
<dbReference type="Gene3D" id="2.40.10.120">
    <property type="match status" value="1"/>
</dbReference>
<sequence>MLILGQIVRQWQFSVLLACLAGWAAGFAGVAFAAVEVIELKSGHRVEGDVLKEQGDTVYVDLGFEVLRIPVSQIRARKAAGEQAAVGSDVSERRLYREATLPRKSLRELAEQFGEGVVLLQTPSGLGSGFIVHESGFCVTNYHVIEKETRIAATLFHRGSGGEFLRRRIDDVRIIALNPFFDLALLQLPKPSDLPFKPVYLARDPQLHDGEEVFAIGNPLGLERSISQGIISTKNRNVRGLVYIQTTAEINPGNSGGPLFNARGEVIGVTNMKLLMAEGLGFAIPIPYVKLFLDHHEAFAFDRNNPNTGYRYLDAPPRKTADAPEE</sequence>
<name>A0A7C4QMY0_9PLAN</name>
<dbReference type="PANTHER" id="PTHR43343:SF3">
    <property type="entry name" value="PROTEASE DO-LIKE 8, CHLOROPLASTIC"/>
    <property type="match status" value="1"/>
</dbReference>
<organism evidence="3">
    <name type="scientific">Schlesneria paludicola</name>
    <dbReference type="NCBI Taxonomy" id="360056"/>
    <lineage>
        <taxon>Bacteria</taxon>
        <taxon>Pseudomonadati</taxon>
        <taxon>Planctomycetota</taxon>
        <taxon>Planctomycetia</taxon>
        <taxon>Planctomycetales</taxon>
        <taxon>Planctomycetaceae</taxon>
        <taxon>Schlesneria</taxon>
    </lineage>
</organism>
<dbReference type="SUPFAM" id="SSF50494">
    <property type="entry name" value="Trypsin-like serine proteases"/>
    <property type="match status" value="1"/>
</dbReference>
<keyword evidence="1 3" id="KW-0645">Protease</keyword>
<evidence type="ECO:0000256" key="1">
    <source>
        <dbReference type="ARBA" id="ARBA00022670"/>
    </source>
</evidence>
<gene>
    <name evidence="3" type="ORF">ENS64_01550</name>
</gene>
<dbReference type="InterPro" id="IPR001940">
    <property type="entry name" value="Peptidase_S1C"/>
</dbReference>
<dbReference type="AlphaFoldDB" id="A0A7C4QMY0"/>
<dbReference type="Pfam" id="PF13365">
    <property type="entry name" value="Trypsin_2"/>
    <property type="match status" value="1"/>
</dbReference>
<dbReference type="EMBL" id="DSVQ01000003">
    <property type="protein sequence ID" value="HGT37945.1"/>
    <property type="molecule type" value="Genomic_DNA"/>
</dbReference>